<accession>A0ABD3MPU0</accession>
<protein>
    <submittedName>
        <fullName evidence="2">Uncharacterized protein</fullName>
    </submittedName>
</protein>
<dbReference type="EMBL" id="JALLAZ020001826">
    <property type="protein sequence ID" value="KAL3762525.1"/>
    <property type="molecule type" value="Genomic_DNA"/>
</dbReference>
<feature type="region of interest" description="Disordered" evidence="1">
    <location>
        <begin position="162"/>
        <end position="198"/>
    </location>
</feature>
<organism evidence="2 3">
    <name type="scientific">Stephanodiscus triporus</name>
    <dbReference type="NCBI Taxonomy" id="2934178"/>
    <lineage>
        <taxon>Eukaryota</taxon>
        <taxon>Sar</taxon>
        <taxon>Stramenopiles</taxon>
        <taxon>Ochrophyta</taxon>
        <taxon>Bacillariophyta</taxon>
        <taxon>Coscinodiscophyceae</taxon>
        <taxon>Thalassiosirophycidae</taxon>
        <taxon>Stephanodiscales</taxon>
        <taxon>Stephanodiscaceae</taxon>
        <taxon>Stephanodiscus</taxon>
    </lineage>
</organism>
<gene>
    <name evidence="2" type="ORF">ACHAW5_008451</name>
</gene>
<reference evidence="2 3" key="1">
    <citation type="submission" date="2024-10" db="EMBL/GenBank/DDBJ databases">
        <title>Updated reference genomes for cyclostephanoid diatoms.</title>
        <authorList>
            <person name="Roberts W.R."/>
            <person name="Alverson A.J."/>
        </authorList>
    </citation>
    <scope>NUCLEOTIDE SEQUENCE [LARGE SCALE GENOMIC DNA]</scope>
    <source>
        <strain evidence="2 3">AJA276-08</strain>
    </source>
</reference>
<evidence type="ECO:0000313" key="2">
    <source>
        <dbReference type="EMBL" id="KAL3762525.1"/>
    </source>
</evidence>
<proteinExistence type="predicted"/>
<sequence>MMGMIAHHTGNLLEFDSSASHFARRGRIVSYDSSSSCDIPEMIMSASLKSFAESDDGDSLNESLSSSGRSQSPGMSPRSIFHSYWSSPNKALNDKNKDDDDDVCTNDNVLERLRTLKLPLSDDGRSDAGGDSHAPAATAVVVRPTSSRDDLVECQSSAKSLCGPSTRRQILPPPSPAPGGIAVVDDPAPRRSLPPSRLRPPPHLPIQFAHQASVVVHDRAHRGSWRGSARDAVPILPSQVEVLLLGPVLLLRSGPDGRGGVGGLVCPREAPPRTSQSGTCRPARVDDVVFDVVGHEQVRVVYSEVSVVEFAVPQEQQRSQEGWSRYFA</sequence>
<name>A0ABD3MPU0_9STRA</name>
<dbReference type="Proteomes" id="UP001530315">
    <property type="component" value="Unassembled WGS sequence"/>
</dbReference>
<feature type="region of interest" description="Disordered" evidence="1">
    <location>
        <begin position="54"/>
        <end position="81"/>
    </location>
</feature>
<evidence type="ECO:0000256" key="1">
    <source>
        <dbReference type="SAM" id="MobiDB-lite"/>
    </source>
</evidence>
<dbReference type="AlphaFoldDB" id="A0ABD3MPU0"/>
<feature type="compositionally biased region" description="Low complexity" evidence="1">
    <location>
        <begin position="60"/>
        <end position="79"/>
    </location>
</feature>
<evidence type="ECO:0000313" key="3">
    <source>
        <dbReference type="Proteomes" id="UP001530315"/>
    </source>
</evidence>
<comment type="caution">
    <text evidence="2">The sequence shown here is derived from an EMBL/GenBank/DDBJ whole genome shotgun (WGS) entry which is preliminary data.</text>
</comment>
<keyword evidence="3" id="KW-1185">Reference proteome</keyword>